<dbReference type="Proteomes" id="UP000292373">
    <property type="component" value="Unassembled WGS sequence"/>
</dbReference>
<feature type="transmembrane region" description="Helical" evidence="1">
    <location>
        <begin position="186"/>
        <end position="204"/>
    </location>
</feature>
<feature type="transmembrane region" description="Helical" evidence="1">
    <location>
        <begin position="6"/>
        <end position="27"/>
    </location>
</feature>
<dbReference type="EMBL" id="SDMQ01000014">
    <property type="protein sequence ID" value="TBT83114.1"/>
    <property type="molecule type" value="Genomic_DNA"/>
</dbReference>
<keyword evidence="2" id="KW-0378">Hydrolase</keyword>
<reference evidence="2 3" key="1">
    <citation type="submission" date="2019-01" db="EMBL/GenBank/DDBJ databases">
        <title>Lactibacter flavus gen. nov., sp. nov., a novel bacterium of the family Propionibacteriaceae isolated from raw milk and dairy products.</title>
        <authorList>
            <person name="Huptas C."/>
            <person name="Wenning M."/>
            <person name="Breitenwieser F."/>
            <person name="Doll E."/>
            <person name="Von Neubeck M."/>
            <person name="Busse H.-J."/>
            <person name="Scherer S."/>
        </authorList>
    </citation>
    <scope>NUCLEOTIDE SEQUENCE [LARGE SCALE GENOMIC DNA]</scope>
    <source>
        <strain evidence="2 3">KCTC 33808</strain>
    </source>
</reference>
<sequence length="276" mass="29379">MVSPASLAFMALTTFICLAVPLGGMLWIWSRRTPEGSQRWPHVWRSFWAGALAFVIAQVLTRLPLMTLVVPQLPEPWSGILLSGPGASYLAGLFEETGRLLLMLWLMKALHRWIDGVSFGLGHGGIEAVLLVGTANVNNMVIAGIINAGGWDAVAQSLPPEAAEQLRSALVDTSPWMFLLGGVERLAAITLHIACSLLVLAGIVHGRKLAGWAAAVVLHGSFNLVAVGMLQAGVHVLAVEALLIALAAALWLGILNSKRWFEPDRDSEVAPAPGIA</sequence>
<keyword evidence="2" id="KW-0482">Metalloprotease</keyword>
<keyword evidence="2" id="KW-0645">Protease</keyword>
<name>A0A4Q9KBE3_9ACTN</name>
<keyword evidence="3" id="KW-1185">Reference proteome</keyword>
<dbReference type="RefSeq" id="WP_131169486.1">
    <property type="nucleotide sequence ID" value="NZ_SDMQ01000014.1"/>
</dbReference>
<dbReference type="Pfam" id="PF10086">
    <property type="entry name" value="YhfC"/>
    <property type="match status" value="1"/>
</dbReference>
<comment type="caution">
    <text evidence="2">The sequence shown here is derived from an EMBL/GenBank/DDBJ whole genome shotgun (WGS) entry which is preliminary data.</text>
</comment>
<evidence type="ECO:0000313" key="3">
    <source>
        <dbReference type="Proteomes" id="UP000292373"/>
    </source>
</evidence>
<feature type="transmembrane region" description="Helical" evidence="1">
    <location>
        <begin position="47"/>
        <end position="69"/>
    </location>
</feature>
<protein>
    <submittedName>
        <fullName evidence="2">YhfC family intramembrane metalloprotease</fullName>
    </submittedName>
</protein>
<dbReference type="GO" id="GO:0008237">
    <property type="term" value="F:metallopeptidase activity"/>
    <property type="evidence" value="ECO:0007669"/>
    <property type="project" value="UniProtKB-KW"/>
</dbReference>
<accession>A0A4Q9KBE3</accession>
<keyword evidence="1" id="KW-1133">Transmembrane helix</keyword>
<dbReference type="InterPro" id="IPR011397">
    <property type="entry name" value="YhfC"/>
</dbReference>
<evidence type="ECO:0000313" key="2">
    <source>
        <dbReference type="EMBL" id="TBT83114.1"/>
    </source>
</evidence>
<dbReference type="OrthoDB" id="9807167at2"/>
<organism evidence="2 3">
    <name type="scientific">Propioniciclava sinopodophylli</name>
    <dbReference type="NCBI Taxonomy" id="1837344"/>
    <lineage>
        <taxon>Bacteria</taxon>
        <taxon>Bacillati</taxon>
        <taxon>Actinomycetota</taxon>
        <taxon>Actinomycetes</taxon>
        <taxon>Propionibacteriales</taxon>
        <taxon>Propionibacteriaceae</taxon>
        <taxon>Propioniciclava</taxon>
    </lineage>
</organism>
<feature type="transmembrane region" description="Helical" evidence="1">
    <location>
        <begin position="236"/>
        <end position="255"/>
    </location>
</feature>
<keyword evidence="1" id="KW-0812">Transmembrane</keyword>
<proteinExistence type="predicted"/>
<keyword evidence="1" id="KW-0472">Membrane</keyword>
<dbReference type="AlphaFoldDB" id="A0A4Q9KBE3"/>
<feature type="transmembrane region" description="Helical" evidence="1">
    <location>
        <begin position="128"/>
        <end position="151"/>
    </location>
</feature>
<feature type="transmembrane region" description="Helical" evidence="1">
    <location>
        <begin position="211"/>
        <end position="230"/>
    </location>
</feature>
<gene>
    <name evidence="2" type="ORF">ET989_12495</name>
</gene>
<evidence type="ECO:0000256" key="1">
    <source>
        <dbReference type="SAM" id="Phobius"/>
    </source>
</evidence>
<dbReference type="GO" id="GO:0006508">
    <property type="term" value="P:proteolysis"/>
    <property type="evidence" value="ECO:0007669"/>
    <property type="project" value="UniProtKB-KW"/>
</dbReference>
<dbReference type="PIRSF" id="PIRSF033101">
    <property type="entry name" value="UCP033101"/>
    <property type="match status" value="1"/>
</dbReference>